<sequence>MGFPIKTINILKTPLTGTQIAELASRLKIKIKELVDPEYFAYTKRLADKDFSSEDWITMIQNHPQIMKQPIALRGNRAIIVETPTDIIRI</sequence>
<dbReference type="SUPFAM" id="SSF52833">
    <property type="entry name" value="Thioredoxin-like"/>
    <property type="match status" value="1"/>
</dbReference>
<proteinExistence type="inferred from homology"/>
<keyword evidence="4" id="KW-1185">Reference proteome</keyword>
<gene>
    <name evidence="3" type="ORF">RQM65_14485</name>
</gene>
<comment type="caution">
    <text evidence="3">The sequence shown here is derived from an EMBL/GenBank/DDBJ whole genome shotgun (WGS) entry which is preliminary data.</text>
</comment>
<evidence type="ECO:0000256" key="2">
    <source>
        <dbReference type="PROSITE-ProRule" id="PRU01282"/>
    </source>
</evidence>
<dbReference type="RefSeq" id="WP_314016124.1">
    <property type="nucleotide sequence ID" value="NZ_JAVTTP010000001.1"/>
</dbReference>
<protein>
    <recommendedName>
        <fullName evidence="5">Arsenate reductase</fullName>
    </recommendedName>
</protein>
<evidence type="ECO:0000256" key="1">
    <source>
        <dbReference type="ARBA" id="ARBA00007198"/>
    </source>
</evidence>
<dbReference type="PROSITE" id="PS51353">
    <property type="entry name" value="ARSC"/>
    <property type="match status" value="1"/>
</dbReference>
<dbReference type="InterPro" id="IPR006660">
    <property type="entry name" value="Arsenate_reductase-like"/>
</dbReference>
<evidence type="ECO:0000313" key="4">
    <source>
        <dbReference type="Proteomes" id="UP001250656"/>
    </source>
</evidence>
<evidence type="ECO:0000313" key="3">
    <source>
        <dbReference type="EMBL" id="MDT7829878.1"/>
    </source>
</evidence>
<name>A0ABU3L8J0_9FLAO</name>
<reference evidence="3 4" key="1">
    <citation type="submission" date="2023-09" db="EMBL/GenBank/DDBJ databases">
        <title>Novel taxa isolated from Blanes Bay.</title>
        <authorList>
            <person name="Rey-Velasco X."/>
            <person name="Lucena T."/>
        </authorList>
    </citation>
    <scope>NUCLEOTIDE SEQUENCE [LARGE SCALE GENOMIC DNA]</scope>
    <source>
        <strain evidence="3 4">S334</strain>
    </source>
</reference>
<accession>A0ABU3L8J0</accession>
<evidence type="ECO:0008006" key="5">
    <source>
        <dbReference type="Google" id="ProtNLM"/>
    </source>
</evidence>
<comment type="similarity">
    <text evidence="1 2">Belongs to the ArsC family.</text>
</comment>
<dbReference type="InterPro" id="IPR036249">
    <property type="entry name" value="Thioredoxin-like_sf"/>
</dbReference>
<dbReference type="Proteomes" id="UP001250656">
    <property type="component" value="Unassembled WGS sequence"/>
</dbReference>
<dbReference type="EMBL" id="JAVTTP010000001">
    <property type="protein sequence ID" value="MDT7829878.1"/>
    <property type="molecule type" value="Genomic_DNA"/>
</dbReference>
<organism evidence="3 4">
    <name type="scientific">Pricia mediterranea</name>
    <dbReference type="NCBI Taxonomy" id="3076079"/>
    <lineage>
        <taxon>Bacteria</taxon>
        <taxon>Pseudomonadati</taxon>
        <taxon>Bacteroidota</taxon>
        <taxon>Flavobacteriia</taxon>
        <taxon>Flavobacteriales</taxon>
        <taxon>Flavobacteriaceae</taxon>
        <taxon>Pricia</taxon>
    </lineage>
</organism>
<dbReference type="Gene3D" id="3.40.30.10">
    <property type="entry name" value="Glutaredoxin"/>
    <property type="match status" value="1"/>
</dbReference>